<keyword evidence="4" id="KW-1185">Reference proteome</keyword>
<name>A0ABN8HLF6_9BACT</name>
<evidence type="ECO:0000259" key="2">
    <source>
        <dbReference type="PROSITE" id="PS51750"/>
    </source>
</evidence>
<protein>
    <submittedName>
        <fullName evidence="3">Bro-N domain-containing protein</fullName>
    </submittedName>
</protein>
<feature type="domain" description="Bro-N" evidence="2">
    <location>
        <begin position="6"/>
        <end position="120"/>
    </location>
</feature>
<organism evidence="3 4">
    <name type="scientific">Trichlorobacter ammonificans</name>
    <dbReference type="NCBI Taxonomy" id="2916410"/>
    <lineage>
        <taxon>Bacteria</taxon>
        <taxon>Pseudomonadati</taxon>
        <taxon>Thermodesulfobacteriota</taxon>
        <taxon>Desulfuromonadia</taxon>
        <taxon>Geobacterales</taxon>
        <taxon>Geobacteraceae</taxon>
        <taxon>Trichlorobacter</taxon>
    </lineage>
</organism>
<evidence type="ECO:0000313" key="4">
    <source>
        <dbReference type="Proteomes" id="UP001295463"/>
    </source>
</evidence>
<feature type="compositionally biased region" description="Basic and acidic residues" evidence="1">
    <location>
        <begin position="251"/>
        <end position="260"/>
    </location>
</feature>
<dbReference type="Proteomes" id="UP001295463">
    <property type="component" value="Chromosome"/>
</dbReference>
<evidence type="ECO:0000313" key="3">
    <source>
        <dbReference type="EMBL" id="CAH2030811.1"/>
    </source>
</evidence>
<feature type="region of interest" description="Disordered" evidence="1">
    <location>
        <begin position="230"/>
        <end position="284"/>
    </location>
</feature>
<accession>A0ABN8HLF6</accession>
<evidence type="ECO:0000256" key="1">
    <source>
        <dbReference type="SAM" id="MobiDB-lite"/>
    </source>
</evidence>
<gene>
    <name evidence="3" type="ORF">GEAMG1_0997</name>
</gene>
<dbReference type="EMBL" id="OW150024">
    <property type="protein sequence ID" value="CAH2030811.1"/>
    <property type="molecule type" value="Genomic_DNA"/>
</dbReference>
<dbReference type="InterPro" id="IPR003497">
    <property type="entry name" value="BRO_N_domain"/>
</dbReference>
<dbReference type="PROSITE" id="PS51750">
    <property type="entry name" value="BRO_N"/>
    <property type="match status" value="1"/>
</dbReference>
<proteinExistence type="predicted"/>
<sequence length="284" mass="32792">MTAKELVKLAVFEGKQIRKTIHNDEWWFAIIDVVDVLTGSSLPKRYWSDLKKKLTFEGVIEPYDKIVRLKMPASDGKQRDTDCANTEGMFRIIQSIPSPKAEPFKRWLAQVGYERIQEIENPELAQQRMKELYEQKGYPKDWIDKRLRGIAIRQNLTDEWQERGITTERAFSILTAEIARATFGMTPSEHKQFKGLSRPQDNLRDHMTDLELIFTMLGEKVTTEISQTEKPDTFDANKKVAKRGGRVAGTARRETEKELGRSVVSNNNFLGDRDKQLTDEDPDV</sequence>
<dbReference type="SMART" id="SM01040">
    <property type="entry name" value="Bro-N"/>
    <property type="match status" value="1"/>
</dbReference>
<dbReference type="Pfam" id="PF02498">
    <property type="entry name" value="Bro-N"/>
    <property type="match status" value="1"/>
</dbReference>
<dbReference type="RefSeq" id="WP_305731684.1">
    <property type="nucleotide sequence ID" value="NZ_OW150024.1"/>
</dbReference>
<reference evidence="3 4" key="1">
    <citation type="submission" date="2022-03" db="EMBL/GenBank/DDBJ databases">
        <authorList>
            <person name="Koch H."/>
        </authorList>
    </citation>
    <scope>NUCLEOTIDE SEQUENCE [LARGE SCALE GENOMIC DNA]</scope>
    <source>
        <strain evidence="3 4">G1</strain>
    </source>
</reference>